<organism evidence="1 2">
    <name type="scientific">Pararge aegeria aegeria</name>
    <dbReference type="NCBI Taxonomy" id="348720"/>
    <lineage>
        <taxon>Eukaryota</taxon>
        <taxon>Metazoa</taxon>
        <taxon>Ecdysozoa</taxon>
        <taxon>Arthropoda</taxon>
        <taxon>Hexapoda</taxon>
        <taxon>Insecta</taxon>
        <taxon>Pterygota</taxon>
        <taxon>Neoptera</taxon>
        <taxon>Endopterygota</taxon>
        <taxon>Lepidoptera</taxon>
        <taxon>Glossata</taxon>
        <taxon>Ditrysia</taxon>
        <taxon>Papilionoidea</taxon>
        <taxon>Nymphalidae</taxon>
        <taxon>Satyrinae</taxon>
        <taxon>Satyrini</taxon>
        <taxon>Parargina</taxon>
        <taxon>Pararge</taxon>
    </lineage>
</organism>
<reference evidence="1" key="1">
    <citation type="submission" date="2022-03" db="EMBL/GenBank/DDBJ databases">
        <authorList>
            <person name="Lindestad O."/>
        </authorList>
    </citation>
    <scope>NUCLEOTIDE SEQUENCE</scope>
</reference>
<evidence type="ECO:0000313" key="1">
    <source>
        <dbReference type="EMBL" id="CAH2228336.1"/>
    </source>
</evidence>
<sequence>MGAAAESAPMLKRRKYSVIYNDYVFAALAFENLDPWSST</sequence>
<gene>
    <name evidence="1" type="primary">jg22778</name>
    <name evidence="1" type="ORF">PAEG_LOCUS8296</name>
</gene>
<dbReference type="Proteomes" id="UP000838756">
    <property type="component" value="Unassembled WGS sequence"/>
</dbReference>
<accession>A0A8S4R0R1</accession>
<protein>
    <submittedName>
        <fullName evidence="1">Jg22778 protein</fullName>
    </submittedName>
</protein>
<dbReference type="OrthoDB" id="2016582at2759"/>
<dbReference type="AlphaFoldDB" id="A0A8S4R0R1"/>
<comment type="caution">
    <text evidence="1">The sequence shown here is derived from an EMBL/GenBank/DDBJ whole genome shotgun (WGS) entry which is preliminary data.</text>
</comment>
<dbReference type="EMBL" id="CAKXAJ010024036">
    <property type="protein sequence ID" value="CAH2228336.1"/>
    <property type="molecule type" value="Genomic_DNA"/>
</dbReference>
<proteinExistence type="predicted"/>
<name>A0A8S4R0R1_9NEOP</name>
<feature type="non-terminal residue" evidence="1">
    <location>
        <position position="39"/>
    </location>
</feature>
<evidence type="ECO:0000313" key="2">
    <source>
        <dbReference type="Proteomes" id="UP000838756"/>
    </source>
</evidence>
<keyword evidence="2" id="KW-1185">Reference proteome</keyword>